<dbReference type="Pfam" id="PF20255">
    <property type="entry name" value="DUF6606"/>
    <property type="match status" value="1"/>
</dbReference>
<feature type="domain" description="DUF6606" evidence="1">
    <location>
        <begin position="59"/>
        <end position="104"/>
    </location>
</feature>
<evidence type="ECO:0000313" key="2">
    <source>
        <dbReference type="EMBL" id="KIM76438.1"/>
    </source>
</evidence>
<proteinExistence type="predicted"/>
<dbReference type="EMBL" id="KN833035">
    <property type="protein sequence ID" value="KIM76438.1"/>
    <property type="molecule type" value="Genomic_DNA"/>
</dbReference>
<dbReference type="AlphaFoldDB" id="A0A0C3AR72"/>
<organism evidence="2 3">
    <name type="scientific">Piloderma croceum (strain F 1598)</name>
    <dbReference type="NCBI Taxonomy" id="765440"/>
    <lineage>
        <taxon>Eukaryota</taxon>
        <taxon>Fungi</taxon>
        <taxon>Dikarya</taxon>
        <taxon>Basidiomycota</taxon>
        <taxon>Agaricomycotina</taxon>
        <taxon>Agaricomycetes</taxon>
        <taxon>Agaricomycetidae</taxon>
        <taxon>Atheliales</taxon>
        <taxon>Atheliaceae</taxon>
        <taxon>Piloderma</taxon>
    </lineage>
</organism>
<reference evidence="2 3" key="1">
    <citation type="submission" date="2014-04" db="EMBL/GenBank/DDBJ databases">
        <authorList>
            <consortium name="DOE Joint Genome Institute"/>
            <person name="Kuo A."/>
            <person name="Tarkka M."/>
            <person name="Buscot F."/>
            <person name="Kohler A."/>
            <person name="Nagy L.G."/>
            <person name="Floudas D."/>
            <person name="Copeland A."/>
            <person name="Barry K.W."/>
            <person name="Cichocki N."/>
            <person name="Veneault-Fourrey C."/>
            <person name="LaButti K."/>
            <person name="Lindquist E.A."/>
            <person name="Lipzen A."/>
            <person name="Lundell T."/>
            <person name="Morin E."/>
            <person name="Murat C."/>
            <person name="Sun H."/>
            <person name="Tunlid A."/>
            <person name="Henrissat B."/>
            <person name="Grigoriev I.V."/>
            <person name="Hibbett D.S."/>
            <person name="Martin F."/>
            <person name="Nordberg H.P."/>
            <person name="Cantor M.N."/>
            <person name="Hua S.X."/>
        </authorList>
    </citation>
    <scope>NUCLEOTIDE SEQUENCE [LARGE SCALE GENOMIC DNA]</scope>
    <source>
        <strain evidence="2 3">F 1598</strain>
    </source>
</reference>
<sequence length="974" mass="110656">MCPASGSRFHGDARCNACHAEGWIDPGRSQRSCRYSIYLRTPWRDRESVYQKCCGSCCCLAPWRRTPYWLMVRVALQTSLKEWEVEPRCGYKVFITFVLARILERALNANMSHHVLFVMNAKIAIRVSKFSAAALSSPAFEYIASQTKACSVLLEKGWKDIQAAEAVPLNWITPTAEEINIAKGFLLTNSKAYLSEVYNRRKTLSQASNSFSPSSFEATLPNHTSITGQSPPSAIPLNASGVDLWIGILDVERWVACDMNKWLTIPSSRNNVEAVVETLRQMIARHDSLAVTFSGSNPALFSRVFLTQMELWVALDKTVVNNIPLLAEYSPELDVTLFEPLLLPTLDQMIRLRAVENYLQDRRNDVKCPNHSIFEFANHWNSFAARYFDKDLALQSLRSEIQEKARRERASKRDEWRTLNDKYNNLTMSASRLDHTYVECQNRWGDPISTHYSYFCKKCQLENEANNLSIDVHEWPLPEDDVLSRLVVFELHLPNTFGVWRDTTFSIARRYTSKTAKTNPPPALVLCDYPALSTYFKSNITHQQLTIASTTKSFLVSHYRRKDFPCKEDDVVKNHGLRYDMLDESARAWVAPSIFPSMNIRKQCTLSLAPGPYVQLGWSIVGTKHTPNMVIARQSQCPVVLSYHEWDAFGHLRAGNHLQWRNMMLELIRGTLTLGNSAVYLLFCQAAWQAEKALSSEDNEKDLEPHREAHFDLSEAEFGQEVLTVLRERFNKISGNWKEGWTAATLSMIACRLFLLNADEKLKDGVRDFLASLRKTISGWMKQVLRLMKSGATELTTEEINELRDRVIQLAITCRSTYMLGDAIADIFCNSNALTLFIDSAMVLQNIVPPNLSSLSIPLRYVAEKDLVLSAEVFNMLRAAIDSDNFGLDNAIRCNTWQAFRRDTCVPWKPIGDRWMTCQTSSEGNAQVCHVYFNLHIGTFLVNGKTIGGLPKDILGHSLFQSLFSNQPTSSLPL</sequence>
<keyword evidence="3" id="KW-1185">Reference proteome</keyword>
<dbReference type="HOGENOM" id="CLU_000211_0_0_1"/>
<dbReference type="Proteomes" id="UP000054166">
    <property type="component" value="Unassembled WGS sequence"/>
</dbReference>
<name>A0A0C3AR72_PILCF</name>
<protein>
    <recommendedName>
        <fullName evidence="1">DUF6606 domain-containing protein</fullName>
    </recommendedName>
</protein>
<dbReference type="STRING" id="765440.A0A0C3AR72"/>
<dbReference type="InParanoid" id="A0A0C3AR72"/>
<evidence type="ECO:0000313" key="3">
    <source>
        <dbReference type="Proteomes" id="UP000054166"/>
    </source>
</evidence>
<reference evidence="3" key="2">
    <citation type="submission" date="2015-01" db="EMBL/GenBank/DDBJ databases">
        <title>Evolutionary Origins and Diversification of the Mycorrhizal Mutualists.</title>
        <authorList>
            <consortium name="DOE Joint Genome Institute"/>
            <consortium name="Mycorrhizal Genomics Consortium"/>
            <person name="Kohler A."/>
            <person name="Kuo A."/>
            <person name="Nagy L.G."/>
            <person name="Floudas D."/>
            <person name="Copeland A."/>
            <person name="Barry K.W."/>
            <person name="Cichocki N."/>
            <person name="Veneault-Fourrey C."/>
            <person name="LaButti K."/>
            <person name="Lindquist E.A."/>
            <person name="Lipzen A."/>
            <person name="Lundell T."/>
            <person name="Morin E."/>
            <person name="Murat C."/>
            <person name="Riley R."/>
            <person name="Ohm R."/>
            <person name="Sun H."/>
            <person name="Tunlid A."/>
            <person name="Henrissat B."/>
            <person name="Grigoriev I.V."/>
            <person name="Hibbett D.S."/>
            <person name="Martin F."/>
        </authorList>
    </citation>
    <scope>NUCLEOTIDE SEQUENCE [LARGE SCALE GENOMIC DNA]</scope>
    <source>
        <strain evidence="3">F 1598</strain>
    </source>
</reference>
<dbReference type="OrthoDB" id="3182339at2759"/>
<accession>A0A0C3AR72</accession>
<evidence type="ECO:0000259" key="1">
    <source>
        <dbReference type="Pfam" id="PF20255"/>
    </source>
</evidence>
<gene>
    <name evidence="2" type="ORF">PILCRDRAFT_649806</name>
</gene>
<dbReference type="InterPro" id="IPR046541">
    <property type="entry name" value="DUF6606"/>
</dbReference>